<dbReference type="InterPro" id="IPR023828">
    <property type="entry name" value="Peptidase_S8_Ser-AS"/>
</dbReference>
<evidence type="ECO:0000256" key="7">
    <source>
        <dbReference type="PROSITE-ProRule" id="PRU01240"/>
    </source>
</evidence>
<dbReference type="InterPro" id="IPR041469">
    <property type="entry name" value="Subtilisin-like_FN3"/>
</dbReference>
<feature type="active site" description="Charge relay system" evidence="6 7">
    <location>
        <position position="146"/>
    </location>
</feature>
<dbReference type="CDD" id="cd02120">
    <property type="entry name" value="PA_subtilisin_like"/>
    <property type="match status" value="1"/>
</dbReference>
<keyword evidence="4 7" id="KW-0378">Hydrolase</keyword>
<dbReference type="InterPro" id="IPR034197">
    <property type="entry name" value="Peptidases_S8_3"/>
</dbReference>
<reference evidence="12" key="1">
    <citation type="submission" date="2021-01" db="UniProtKB">
        <authorList>
            <consortium name="EnsemblPlants"/>
        </authorList>
    </citation>
    <scope>IDENTIFICATION</scope>
</reference>
<evidence type="ECO:0000256" key="4">
    <source>
        <dbReference type="ARBA" id="ARBA00022801"/>
    </source>
</evidence>
<evidence type="ECO:0000256" key="1">
    <source>
        <dbReference type="ARBA" id="ARBA00011073"/>
    </source>
</evidence>
<dbReference type="Pfam" id="PF17766">
    <property type="entry name" value="fn3_6"/>
    <property type="match status" value="1"/>
</dbReference>
<dbReference type="PROSITE" id="PS00138">
    <property type="entry name" value="SUBTILASE_SER"/>
    <property type="match status" value="1"/>
</dbReference>
<dbReference type="Proteomes" id="UP000594263">
    <property type="component" value="Unplaced"/>
</dbReference>
<dbReference type="Pfam" id="PF05922">
    <property type="entry name" value="Inhibitor_I9"/>
    <property type="match status" value="1"/>
</dbReference>
<evidence type="ECO:0000313" key="12">
    <source>
        <dbReference type="EnsemblPlants" id="Kaladp0010s0145.1.v1.1"/>
    </source>
</evidence>
<dbReference type="SUPFAM" id="SSF52743">
    <property type="entry name" value="Subtilisin-like"/>
    <property type="match status" value="1"/>
</dbReference>
<dbReference type="FunFam" id="3.40.50.200:FF:000006">
    <property type="entry name" value="Subtilisin-like protease SBT1.5"/>
    <property type="match status" value="1"/>
</dbReference>
<dbReference type="GO" id="GO:0006508">
    <property type="term" value="P:proteolysis"/>
    <property type="evidence" value="ECO:0007669"/>
    <property type="project" value="UniProtKB-KW"/>
</dbReference>
<evidence type="ECO:0000259" key="9">
    <source>
        <dbReference type="Pfam" id="PF00082"/>
    </source>
</evidence>
<feature type="active site" description="Charge relay system" evidence="6 7">
    <location>
        <position position="538"/>
    </location>
</feature>
<name>A0A7N0SWR4_KALFE</name>
<dbReference type="CDD" id="cd04852">
    <property type="entry name" value="Peptidases_S8_3"/>
    <property type="match status" value="1"/>
</dbReference>
<dbReference type="Gene3D" id="2.60.40.2310">
    <property type="match status" value="1"/>
</dbReference>
<dbReference type="GO" id="GO:0004252">
    <property type="term" value="F:serine-type endopeptidase activity"/>
    <property type="evidence" value="ECO:0007669"/>
    <property type="project" value="UniProtKB-UniRule"/>
</dbReference>
<evidence type="ECO:0000313" key="13">
    <source>
        <dbReference type="Proteomes" id="UP000594263"/>
    </source>
</evidence>
<dbReference type="InterPro" id="IPR000209">
    <property type="entry name" value="Peptidase_S8/S53_dom"/>
</dbReference>
<dbReference type="PRINTS" id="PR00723">
    <property type="entry name" value="SUBTILISIN"/>
</dbReference>
<dbReference type="Pfam" id="PF00082">
    <property type="entry name" value="Peptidase_S8"/>
    <property type="match status" value="1"/>
</dbReference>
<dbReference type="InterPro" id="IPR037045">
    <property type="entry name" value="S8pro/Inhibitor_I9_sf"/>
</dbReference>
<protein>
    <recommendedName>
        <fullName evidence="14">Cucumisin</fullName>
    </recommendedName>
</protein>
<feature type="chain" id="PRO_5029485264" description="Cucumisin" evidence="8">
    <location>
        <begin position="31"/>
        <end position="748"/>
    </location>
</feature>
<feature type="domain" description="Subtilisin-like protease fibronectin type-III" evidence="11">
    <location>
        <begin position="645"/>
        <end position="741"/>
    </location>
</feature>
<dbReference type="InterPro" id="IPR010259">
    <property type="entry name" value="S8pro/Inhibitor_I9"/>
</dbReference>
<comment type="similarity">
    <text evidence="1 7">Belongs to the peptidase S8 family.</text>
</comment>
<dbReference type="InterPro" id="IPR015500">
    <property type="entry name" value="Peptidase_S8_subtilisin-rel"/>
</dbReference>
<dbReference type="InterPro" id="IPR036852">
    <property type="entry name" value="Peptidase_S8/S53_dom_sf"/>
</dbReference>
<accession>A0A7N0SWR4</accession>
<feature type="domain" description="Inhibitor I9" evidence="10">
    <location>
        <begin position="41"/>
        <end position="117"/>
    </location>
</feature>
<dbReference type="Gene3D" id="3.30.70.80">
    <property type="entry name" value="Peptidase S8 propeptide/proteinase inhibitor I9"/>
    <property type="match status" value="1"/>
</dbReference>
<sequence>MRLVHLLLRARWVFLMLILGLSCTPRIAQAAEAAKQPERKNYIVYMGDKPENTLFSSQVQKEMISAVLGSDGANAVRYTFSRSFSGFVVHMTEEEKNAMSKMKGIVSIFPAEKKKLHTTRSWDFTGLPINAKRSKTESDVIVGVLDTGAWPESASFNDAGLSPPPLKWRGSCQQGVTDFKCNKKIVGAKYYKADGRFSSEDLRSPRDTEGHGTHTASTAAGSVVAGASMLGLGQGTARGGVPRARVAIYKICWSDGCDDADILAAYDDAIADGVDIISLSVGGSSPRNYFDDSIAIGSYHAMKHGILSSISAGNSGPGFFTTTNVAPWSLGVAASTIDRKFFTNVQLGNNQIYQGISLNTFQIGNKKFPLIYAGNAPNMTGGFTGNTSRFCTNGSLNSTQVKDKIVLCDARVSGAAPFAAGAAGALLYDGGVTDTAFSVPLPASYLSSTILQSIFNYSTSVPGPRATVFKSGENKDTKAPYVASFSSRGPNAITPDILKPDISAPGVDILAAWPTVAPVTGAPGDKRVVSYNIISGTSMACPHATAVAAYIKSYHPKWSPAAIKSAMMTTAALMSPATSTQAEFAYGSGHINPVKAINPGLVYDAGPADYVNFLCTQNYTTQMLQTLTGDSNSTCPPNPKGSAHDLNYPSFALATTTPTAIAPTTYRRTVTNVGSRVAVYRAVVTAPRGIKIQVTPNILAFLYLGESKSYTLTVSGGFNTTVASASLRWEDGVHQVRSPIALVFVSST</sequence>
<feature type="signal peptide" evidence="8">
    <location>
        <begin position="1"/>
        <end position="30"/>
    </location>
</feature>
<keyword evidence="13" id="KW-1185">Reference proteome</keyword>
<evidence type="ECO:0000256" key="8">
    <source>
        <dbReference type="SAM" id="SignalP"/>
    </source>
</evidence>
<organism evidence="12 13">
    <name type="scientific">Kalanchoe fedtschenkoi</name>
    <name type="common">Lavender scallops</name>
    <name type="synonym">South American air plant</name>
    <dbReference type="NCBI Taxonomy" id="63787"/>
    <lineage>
        <taxon>Eukaryota</taxon>
        <taxon>Viridiplantae</taxon>
        <taxon>Streptophyta</taxon>
        <taxon>Embryophyta</taxon>
        <taxon>Tracheophyta</taxon>
        <taxon>Spermatophyta</taxon>
        <taxon>Magnoliopsida</taxon>
        <taxon>eudicotyledons</taxon>
        <taxon>Gunneridae</taxon>
        <taxon>Pentapetalae</taxon>
        <taxon>Saxifragales</taxon>
        <taxon>Crassulaceae</taxon>
        <taxon>Kalanchoe</taxon>
    </lineage>
</organism>
<dbReference type="Gene3D" id="3.50.30.30">
    <property type="match status" value="1"/>
</dbReference>
<evidence type="ECO:0000256" key="6">
    <source>
        <dbReference type="PIRSR" id="PIRSR615500-1"/>
    </source>
</evidence>
<dbReference type="EnsemblPlants" id="Kaladp0010s0145.1.v1.1">
    <property type="protein sequence ID" value="Kaladp0010s0145.1.v1.1"/>
    <property type="gene ID" value="Kaladp0010s0145.v1.1"/>
</dbReference>
<evidence type="ECO:0000259" key="11">
    <source>
        <dbReference type="Pfam" id="PF17766"/>
    </source>
</evidence>
<evidence type="ECO:0008006" key="14">
    <source>
        <dbReference type="Google" id="ProtNLM"/>
    </source>
</evidence>
<keyword evidence="2 7" id="KW-0645">Protease</keyword>
<dbReference type="Gene3D" id="3.40.50.200">
    <property type="entry name" value="Peptidase S8/S53 domain"/>
    <property type="match status" value="1"/>
</dbReference>
<dbReference type="Gramene" id="Kaladp0010s0145.1.v1.1">
    <property type="protein sequence ID" value="Kaladp0010s0145.1.v1.1"/>
    <property type="gene ID" value="Kaladp0010s0145.v1.1"/>
</dbReference>
<evidence type="ECO:0000256" key="3">
    <source>
        <dbReference type="ARBA" id="ARBA00022729"/>
    </source>
</evidence>
<keyword evidence="3 8" id="KW-0732">Signal</keyword>
<feature type="domain" description="Peptidase S8/S53" evidence="9">
    <location>
        <begin position="138"/>
        <end position="589"/>
    </location>
</feature>
<evidence type="ECO:0000256" key="2">
    <source>
        <dbReference type="ARBA" id="ARBA00022670"/>
    </source>
</evidence>
<keyword evidence="5 7" id="KW-0720">Serine protease</keyword>
<dbReference type="OMA" id="ISKNAPW"/>
<feature type="active site" description="Charge relay system" evidence="6 7">
    <location>
        <position position="211"/>
    </location>
</feature>
<evidence type="ECO:0000256" key="5">
    <source>
        <dbReference type="ARBA" id="ARBA00022825"/>
    </source>
</evidence>
<dbReference type="PROSITE" id="PS51257">
    <property type="entry name" value="PROKAR_LIPOPROTEIN"/>
    <property type="match status" value="1"/>
</dbReference>
<evidence type="ECO:0000259" key="10">
    <source>
        <dbReference type="Pfam" id="PF05922"/>
    </source>
</evidence>
<dbReference type="PANTHER" id="PTHR10795">
    <property type="entry name" value="PROPROTEIN CONVERTASE SUBTILISIN/KEXIN"/>
    <property type="match status" value="1"/>
</dbReference>
<proteinExistence type="inferred from homology"/>
<dbReference type="InterPro" id="IPR045051">
    <property type="entry name" value="SBT"/>
</dbReference>
<dbReference type="PROSITE" id="PS51892">
    <property type="entry name" value="SUBTILASE"/>
    <property type="match status" value="1"/>
</dbReference>
<dbReference type="AlphaFoldDB" id="A0A7N0SWR4"/>